<feature type="domain" description="RNA helicase HrpA C-terminal" evidence="2">
    <location>
        <begin position="2"/>
        <end position="474"/>
    </location>
</feature>
<dbReference type="InterPro" id="IPR024590">
    <property type="entry name" value="HrpA_C"/>
</dbReference>
<accession>A0ABM8FQE4</accession>
<evidence type="ECO:0000259" key="2">
    <source>
        <dbReference type="Pfam" id="PF11898"/>
    </source>
</evidence>
<reference evidence="4" key="1">
    <citation type="journal article" date="2019" name="Int. J. Syst. Evol. Microbiol.">
        <title>The Global Catalogue of Microorganisms (GCM) 10K type strain sequencing project: providing services to taxonomists for standard genome sequencing and annotation.</title>
        <authorList>
            <consortium name="The Broad Institute Genomics Platform"/>
            <consortium name="The Broad Institute Genome Sequencing Center for Infectious Disease"/>
            <person name="Wu L."/>
            <person name="Ma J."/>
        </authorList>
    </citation>
    <scope>NUCLEOTIDE SEQUENCE [LARGE SCALE GENOMIC DNA]</scope>
    <source>
        <strain evidence="4">NBRC 106310</strain>
    </source>
</reference>
<organism evidence="3 4">
    <name type="scientific">Microbacterium suwonense</name>
    <dbReference type="NCBI Taxonomy" id="683047"/>
    <lineage>
        <taxon>Bacteria</taxon>
        <taxon>Bacillati</taxon>
        <taxon>Actinomycetota</taxon>
        <taxon>Actinomycetes</taxon>
        <taxon>Micrococcales</taxon>
        <taxon>Microbacteriaceae</taxon>
        <taxon>Microbacterium</taxon>
    </lineage>
</organism>
<dbReference type="Proteomes" id="UP001321543">
    <property type="component" value="Chromosome"/>
</dbReference>
<dbReference type="EMBL" id="AP027728">
    <property type="protein sequence ID" value="BDZ37668.1"/>
    <property type="molecule type" value="Genomic_DNA"/>
</dbReference>
<evidence type="ECO:0000256" key="1">
    <source>
        <dbReference type="SAM" id="MobiDB-lite"/>
    </source>
</evidence>
<evidence type="ECO:0000313" key="3">
    <source>
        <dbReference type="EMBL" id="BDZ37668.1"/>
    </source>
</evidence>
<dbReference type="Pfam" id="PF11898">
    <property type="entry name" value="DUF3418"/>
    <property type="match status" value="1"/>
</dbReference>
<protein>
    <recommendedName>
        <fullName evidence="2">RNA helicase HrpA C-terminal domain-containing protein</fullName>
    </recommendedName>
</protein>
<sequence length="476" mass="51239">MLGLAYRFEPGAEDDGVSVVLPLALLPQIRDAGFDWQVPGLRDELITGLLRALPKAIRRHVVPAADWAGKFSEQLADEGPEKHFGLPGRSLKEALARLIQPLANQPVSASDFDDERVPGHLRMNFRAVDERGRVAGSDRDLATLQQRLSDRSRQSVAQSIARPGSPGGGRERRPDAAAVAAASARGPIAQDGLTDWTFGDLPDVLDTKVAGGVVRGYPAIVDRGSTVSVRLEATADAAASATRDGVLRLVLLNVPSPASYVQNHLTSAEKLALAASPYQNVAALIEDARTAVVRGLIDEGAPSGVIRTEAEFRRVRDAVNATLVDSLFTCVSLVARILTKSRDVERGIKSQNSLALLGPLNDIRSQLGGLIRPGFISTTGVERLAHLPRYLDGMLERLKTLANEPGKDRTRMTEYERMAKAFEDAGGTIPPAADASATLVEVRWLLEEYRVSVFAQRLGTAQPVSPQRIMKALAAR</sequence>
<evidence type="ECO:0000313" key="4">
    <source>
        <dbReference type="Proteomes" id="UP001321543"/>
    </source>
</evidence>
<feature type="region of interest" description="Disordered" evidence="1">
    <location>
        <begin position="146"/>
        <end position="178"/>
    </location>
</feature>
<keyword evidence="4" id="KW-1185">Reference proteome</keyword>
<name>A0ABM8FQE4_9MICO</name>
<gene>
    <name evidence="3" type="ORF">GCM10025863_02820</name>
</gene>
<proteinExistence type="predicted"/>